<sequence>MLIRFSPSYLFLFSVISCVASKLRYPLRSASKPRDGKVAGVVASGSSLRKGTSPSVSKSISVLELSEKGKTPKPPRRLSIPSKSSSSSSRPATIGSVTPISKYHVNKQDHQGNSDTPASDASKSVSRKKFSVLSSVSYWLSQIKLSESAAKHSVSLPLQRVREELKSYANRHKILELGEPAREVLKSYSILEEVEEFSQAAQSCSQQPARSDEEETKCSDEVSSCSSRSGNPQPKPDSSRNGSTAAKSRPPYNRTRPVTDASNRKAPKPQKQQKNASSDSEKPELKTSTLKKPAPEIETNPFLFHILIQPALHPDGNPLEDKENVDHELVEQANPGPEVETT</sequence>
<feature type="compositionally biased region" description="Basic and acidic residues" evidence="1">
    <location>
        <begin position="319"/>
        <end position="330"/>
    </location>
</feature>
<feature type="region of interest" description="Disordered" evidence="1">
    <location>
        <begin position="202"/>
        <end position="296"/>
    </location>
</feature>
<feature type="compositionally biased region" description="Low complexity" evidence="1">
    <location>
        <begin position="77"/>
        <end position="91"/>
    </location>
</feature>
<dbReference type="AlphaFoldDB" id="A0A7I8ITE4"/>
<evidence type="ECO:0000313" key="3">
    <source>
        <dbReference type="EMBL" id="CAA2621163.1"/>
    </source>
</evidence>
<dbReference type="EMBL" id="LR743593">
    <property type="protein sequence ID" value="CAA2621163.1"/>
    <property type="molecule type" value="Genomic_DNA"/>
</dbReference>
<feature type="signal peptide" evidence="2">
    <location>
        <begin position="1"/>
        <end position="21"/>
    </location>
</feature>
<reference evidence="3 4" key="1">
    <citation type="submission" date="2019-12" db="EMBL/GenBank/DDBJ databases">
        <authorList>
            <person name="Scholz U."/>
            <person name="Mascher M."/>
            <person name="Fiebig A."/>
        </authorList>
    </citation>
    <scope>NUCLEOTIDE SEQUENCE</scope>
</reference>
<dbReference type="PANTHER" id="PTHR34468">
    <property type="entry name" value="MICROTUBULE-ASSOCIATED FUTSCH-LIKE PROTEIN"/>
    <property type="match status" value="1"/>
</dbReference>
<feature type="chain" id="PRO_5029829481" evidence="2">
    <location>
        <begin position="22"/>
        <end position="342"/>
    </location>
</feature>
<keyword evidence="4" id="KW-1185">Reference proteome</keyword>
<dbReference type="Proteomes" id="UP001189122">
    <property type="component" value="Unassembled WGS sequence"/>
</dbReference>
<dbReference type="PANTHER" id="PTHR34468:SF2">
    <property type="entry name" value="MICROTUBULE-ASSOCIATED FUTSCH-LIKE PROTEIN"/>
    <property type="match status" value="1"/>
</dbReference>
<feature type="compositionally biased region" description="Polar residues" evidence="1">
    <location>
        <begin position="113"/>
        <end position="124"/>
    </location>
</feature>
<dbReference type="PROSITE" id="PS51257">
    <property type="entry name" value="PROKAR_LIPOPROTEIN"/>
    <property type="match status" value="1"/>
</dbReference>
<evidence type="ECO:0000256" key="1">
    <source>
        <dbReference type="SAM" id="MobiDB-lite"/>
    </source>
</evidence>
<gene>
    <name evidence="3" type="ORF">SI7747_06007277</name>
</gene>
<feature type="region of interest" description="Disordered" evidence="1">
    <location>
        <begin position="66"/>
        <end position="125"/>
    </location>
</feature>
<evidence type="ECO:0000313" key="4">
    <source>
        <dbReference type="Proteomes" id="UP001189122"/>
    </source>
</evidence>
<keyword evidence="2" id="KW-0732">Signal</keyword>
<evidence type="ECO:0000256" key="2">
    <source>
        <dbReference type="SAM" id="SignalP"/>
    </source>
</evidence>
<organism evidence="3">
    <name type="scientific">Spirodela intermedia</name>
    <name type="common">Intermediate duckweed</name>
    <dbReference type="NCBI Taxonomy" id="51605"/>
    <lineage>
        <taxon>Eukaryota</taxon>
        <taxon>Viridiplantae</taxon>
        <taxon>Streptophyta</taxon>
        <taxon>Embryophyta</taxon>
        <taxon>Tracheophyta</taxon>
        <taxon>Spermatophyta</taxon>
        <taxon>Magnoliopsida</taxon>
        <taxon>Liliopsida</taxon>
        <taxon>Araceae</taxon>
        <taxon>Lemnoideae</taxon>
        <taxon>Spirodela</taxon>
    </lineage>
</organism>
<name>A0A7I8ITE4_SPIIN</name>
<protein>
    <submittedName>
        <fullName evidence="3">Uncharacterized protein</fullName>
    </submittedName>
</protein>
<accession>A0A7I8ITE4</accession>
<dbReference type="EMBL" id="CACRZD030000006">
    <property type="protein sequence ID" value="CAA6660874.1"/>
    <property type="molecule type" value="Genomic_DNA"/>
</dbReference>
<feature type="region of interest" description="Disordered" evidence="1">
    <location>
        <begin position="312"/>
        <end position="342"/>
    </location>
</feature>
<proteinExistence type="predicted"/>